<keyword evidence="3" id="KW-1185">Reference proteome</keyword>
<sequence length="127" mass="14972">MQTFFFVKEQGRYVRVDFASILYIEARSNYVQIVTSSRVFMCLVSMRQIEKLLPAEGFCRVHRSYIVGISSIQSFDKERIYMEDRMIPIGDRYRSALHRSVTMVRCKNSDAMMMDEEDAMILVDEED</sequence>
<dbReference type="Pfam" id="PF04397">
    <property type="entry name" value="LytTR"/>
    <property type="match status" value="1"/>
</dbReference>
<dbReference type="GO" id="GO:0003677">
    <property type="term" value="F:DNA binding"/>
    <property type="evidence" value="ECO:0007669"/>
    <property type="project" value="UniProtKB-KW"/>
</dbReference>
<dbReference type="InterPro" id="IPR007492">
    <property type="entry name" value="LytTR_DNA-bd_dom"/>
</dbReference>
<comment type="caution">
    <text evidence="2">The sequence shown here is derived from an EMBL/GenBank/DDBJ whole genome shotgun (WGS) entry which is preliminary data.</text>
</comment>
<evidence type="ECO:0000259" key="1">
    <source>
        <dbReference type="PROSITE" id="PS50930"/>
    </source>
</evidence>
<name>A0A4Q7MKY7_9BACT</name>
<dbReference type="GO" id="GO:0000156">
    <property type="term" value="F:phosphorelay response regulator activity"/>
    <property type="evidence" value="ECO:0007669"/>
    <property type="project" value="InterPro"/>
</dbReference>
<evidence type="ECO:0000313" key="3">
    <source>
        <dbReference type="Proteomes" id="UP000293874"/>
    </source>
</evidence>
<feature type="domain" description="HTH LytTR-type" evidence="1">
    <location>
        <begin position="5"/>
        <end position="103"/>
    </location>
</feature>
<proteinExistence type="predicted"/>
<dbReference type="InterPro" id="IPR046947">
    <property type="entry name" value="LytR-like"/>
</dbReference>
<dbReference type="Gene3D" id="2.40.50.1020">
    <property type="entry name" value="LytTr DNA-binding domain"/>
    <property type="match status" value="1"/>
</dbReference>
<dbReference type="RefSeq" id="WP_127126431.1">
    <property type="nucleotide sequence ID" value="NZ_CP042431.1"/>
</dbReference>
<keyword evidence="2" id="KW-0238">DNA-binding</keyword>
<dbReference type="PANTHER" id="PTHR37299:SF1">
    <property type="entry name" value="STAGE 0 SPORULATION PROTEIN A HOMOLOG"/>
    <property type="match status" value="1"/>
</dbReference>
<dbReference type="Proteomes" id="UP000293874">
    <property type="component" value="Unassembled WGS sequence"/>
</dbReference>
<gene>
    <name evidence="2" type="ORF">EV199_4906</name>
</gene>
<protein>
    <submittedName>
        <fullName evidence="2">LytTr DNA-binding domain-containing protein</fullName>
    </submittedName>
</protein>
<reference evidence="2 3" key="1">
    <citation type="submission" date="2019-02" db="EMBL/GenBank/DDBJ databases">
        <title>Genomic Encyclopedia of Type Strains, Phase IV (KMG-IV): sequencing the most valuable type-strain genomes for metagenomic binning, comparative biology and taxonomic classification.</title>
        <authorList>
            <person name="Goeker M."/>
        </authorList>
    </citation>
    <scope>NUCLEOTIDE SEQUENCE [LARGE SCALE GENOMIC DNA]</scope>
    <source>
        <strain evidence="2 3">DSM 18116</strain>
    </source>
</reference>
<dbReference type="AlphaFoldDB" id="A0A4Q7MKY7"/>
<accession>A0A4Q7MKY7</accession>
<dbReference type="PROSITE" id="PS50930">
    <property type="entry name" value="HTH_LYTTR"/>
    <property type="match status" value="1"/>
</dbReference>
<dbReference type="SMART" id="SM00850">
    <property type="entry name" value="LytTR"/>
    <property type="match status" value="1"/>
</dbReference>
<dbReference type="EMBL" id="SGXA01000003">
    <property type="protein sequence ID" value="RZS69081.1"/>
    <property type="molecule type" value="Genomic_DNA"/>
</dbReference>
<dbReference type="OrthoDB" id="679591at2"/>
<organism evidence="2 3">
    <name type="scientific">Pseudobacter ginsenosidimutans</name>
    <dbReference type="NCBI Taxonomy" id="661488"/>
    <lineage>
        <taxon>Bacteria</taxon>
        <taxon>Pseudomonadati</taxon>
        <taxon>Bacteroidota</taxon>
        <taxon>Chitinophagia</taxon>
        <taxon>Chitinophagales</taxon>
        <taxon>Chitinophagaceae</taxon>
        <taxon>Pseudobacter</taxon>
    </lineage>
</organism>
<dbReference type="PANTHER" id="PTHR37299">
    <property type="entry name" value="TRANSCRIPTIONAL REGULATOR-RELATED"/>
    <property type="match status" value="1"/>
</dbReference>
<evidence type="ECO:0000313" key="2">
    <source>
        <dbReference type="EMBL" id="RZS69081.1"/>
    </source>
</evidence>